<dbReference type="Proteomes" id="UP000774130">
    <property type="component" value="Unassembled WGS sequence"/>
</dbReference>
<feature type="domain" description="HTH merR-type" evidence="3">
    <location>
        <begin position="138"/>
        <end position="206"/>
    </location>
</feature>
<evidence type="ECO:0000313" key="4">
    <source>
        <dbReference type="EMBL" id="MBV7391880.1"/>
    </source>
</evidence>
<keyword evidence="5" id="KW-1185">Reference proteome</keyword>
<comment type="caution">
    <text evidence="4">The sequence shown here is derived from an EMBL/GenBank/DDBJ whole genome shotgun (WGS) entry which is preliminary data.</text>
</comment>
<sequence length="266" mass="31288">MTRELWWFSGGLIDLKKYSTSEVARAVKLHPNTIRKYEEWQLIPAPLRQKNGYRIYTEYHIQLIQIARIGFSVEIIHGNLRKKITEVIHSLASYDFQQARKLLTEYFQLIETEQSKAEEAIRLTSVDLQKLKNNKKQTFTRKQAADYLDITIDTLRNWELNGLITVPRQKNHYRSYDEQTIALLKIIRTLRNANYSLSAILRFMQALEQKHMLTQQEIQLTLNRLSDNDYIHSVCDTLLISLENAENNAILIEEKMRALENIACHP</sequence>
<evidence type="ECO:0000256" key="2">
    <source>
        <dbReference type="ARBA" id="ARBA00023163"/>
    </source>
</evidence>
<proteinExistence type="predicted"/>
<dbReference type="SMART" id="SM00422">
    <property type="entry name" value="HTH_MERR"/>
    <property type="match status" value="2"/>
</dbReference>
<dbReference type="PANTHER" id="PTHR30204:SF69">
    <property type="entry name" value="MERR-FAMILY TRANSCRIPTIONAL REGULATOR"/>
    <property type="match status" value="1"/>
</dbReference>
<gene>
    <name evidence="4" type="ORF">KUA55_14420</name>
</gene>
<feature type="domain" description="HTH merR-type" evidence="3">
    <location>
        <begin position="17"/>
        <end position="82"/>
    </location>
</feature>
<keyword evidence="1" id="KW-0805">Transcription regulation</keyword>
<dbReference type="InterPro" id="IPR000551">
    <property type="entry name" value="MerR-type_HTH_dom"/>
</dbReference>
<dbReference type="Pfam" id="PF00376">
    <property type="entry name" value="MerR"/>
    <property type="match status" value="1"/>
</dbReference>
<dbReference type="PROSITE" id="PS50937">
    <property type="entry name" value="HTH_MERR_2"/>
    <property type="match status" value="2"/>
</dbReference>
<dbReference type="EMBL" id="JAHUZB010000006">
    <property type="protein sequence ID" value="MBV7391880.1"/>
    <property type="molecule type" value="Genomic_DNA"/>
</dbReference>
<organism evidence="4 5">
    <name type="scientific">Enterococcus alishanensis</name>
    <dbReference type="NCBI Taxonomy" id="1303817"/>
    <lineage>
        <taxon>Bacteria</taxon>
        <taxon>Bacillati</taxon>
        <taxon>Bacillota</taxon>
        <taxon>Bacilli</taxon>
        <taxon>Lactobacillales</taxon>
        <taxon>Enterococcaceae</taxon>
        <taxon>Enterococcus</taxon>
    </lineage>
</organism>
<evidence type="ECO:0000256" key="1">
    <source>
        <dbReference type="ARBA" id="ARBA00023015"/>
    </source>
</evidence>
<dbReference type="CDD" id="cd00592">
    <property type="entry name" value="HTH_MerR-like"/>
    <property type="match status" value="1"/>
</dbReference>
<keyword evidence="2" id="KW-0804">Transcription</keyword>
<dbReference type="Pfam" id="PF13411">
    <property type="entry name" value="MerR_1"/>
    <property type="match status" value="1"/>
</dbReference>
<dbReference type="PANTHER" id="PTHR30204">
    <property type="entry name" value="REDOX-CYCLING DRUG-SENSING TRANSCRIPTIONAL ACTIVATOR SOXR"/>
    <property type="match status" value="1"/>
</dbReference>
<accession>A0ABS6TG22</accession>
<evidence type="ECO:0000313" key="5">
    <source>
        <dbReference type="Proteomes" id="UP000774130"/>
    </source>
</evidence>
<protein>
    <submittedName>
        <fullName evidence="4">MerR family transcriptional regulator</fullName>
    </submittedName>
</protein>
<evidence type="ECO:0000259" key="3">
    <source>
        <dbReference type="PROSITE" id="PS50937"/>
    </source>
</evidence>
<dbReference type="InterPro" id="IPR047057">
    <property type="entry name" value="MerR_fam"/>
</dbReference>
<reference evidence="4 5" key="1">
    <citation type="submission" date="2021-06" db="EMBL/GenBank/DDBJ databases">
        <title>Enterococcus alishanensis sp. nov., a novel lactic acid bacterium isolated from fresh coffee beans.</title>
        <authorList>
            <person name="Chen Y.-S."/>
        </authorList>
    </citation>
    <scope>NUCLEOTIDE SEQUENCE [LARGE SCALE GENOMIC DNA]</scope>
    <source>
        <strain evidence="4 5">ALS3</strain>
    </source>
</reference>
<name>A0ABS6TG22_9ENTE</name>